<evidence type="ECO:0000256" key="2">
    <source>
        <dbReference type="SAM" id="SignalP"/>
    </source>
</evidence>
<comment type="caution">
    <text evidence="3">The sequence shown here is derived from an EMBL/GenBank/DDBJ whole genome shotgun (WGS) entry which is preliminary data.</text>
</comment>
<feature type="transmembrane region" description="Helical" evidence="1">
    <location>
        <begin position="347"/>
        <end position="369"/>
    </location>
</feature>
<gene>
    <name evidence="3" type="ORF">CYCCA115_LOCUS9380</name>
</gene>
<feature type="signal peptide" evidence="2">
    <location>
        <begin position="1"/>
        <end position="17"/>
    </location>
</feature>
<evidence type="ECO:0000313" key="4">
    <source>
        <dbReference type="Proteomes" id="UP001295423"/>
    </source>
</evidence>
<accession>A0AAD2FJJ9</accession>
<evidence type="ECO:0000256" key="1">
    <source>
        <dbReference type="SAM" id="Phobius"/>
    </source>
</evidence>
<feature type="chain" id="PRO_5041928186" description="Subtilisin" evidence="2">
    <location>
        <begin position="18"/>
        <end position="387"/>
    </location>
</feature>
<reference evidence="3" key="1">
    <citation type="submission" date="2023-08" db="EMBL/GenBank/DDBJ databases">
        <authorList>
            <person name="Audoor S."/>
            <person name="Bilcke G."/>
        </authorList>
    </citation>
    <scope>NUCLEOTIDE SEQUENCE</scope>
</reference>
<evidence type="ECO:0008006" key="5">
    <source>
        <dbReference type="Google" id="ProtNLM"/>
    </source>
</evidence>
<evidence type="ECO:0000313" key="3">
    <source>
        <dbReference type="EMBL" id="CAJ1945236.1"/>
    </source>
</evidence>
<name>A0AAD2FJJ9_9STRA</name>
<dbReference type="Proteomes" id="UP001295423">
    <property type="component" value="Unassembled WGS sequence"/>
</dbReference>
<keyword evidence="2" id="KW-0732">Signal</keyword>
<sequence length="387" mass="42432">MLFQSTIVASLIVSAAALRPNNGIPADSKAGMKLLSEARQLNQEEQDDDMSWIAGYSIKYIGCSSLLQIREDGGEEGSNLYTMNLAKFALCDSGNSCSSCGSGAASYVVNMETFVDAYTEMALNAQETACENIRENCDCENANDDDACENQCYTNMGMDSCIEYEGGEEFEIQEYLECREIENENGNNNNNNNNGYYQQYYVGPTCSNGFDINLAVFTDEGCSTKATGSGIYESMNYYGNSLPYEKESIVSSDCISCIDTQNDNGDDNQNNNNNNNNGQQEYDILELCENTYEDAAKCEKSLSGKYYNDDSGCNYINNVLPTLEKATNSITKSSGSRSARTGDGSAATGWAIFFFLTAVVMSAYAFFLYRKIHRAKVNLSSSEGQLA</sequence>
<keyword evidence="4" id="KW-1185">Reference proteome</keyword>
<keyword evidence="1" id="KW-0472">Membrane</keyword>
<organism evidence="3 4">
    <name type="scientific">Cylindrotheca closterium</name>
    <dbReference type="NCBI Taxonomy" id="2856"/>
    <lineage>
        <taxon>Eukaryota</taxon>
        <taxon>Sar</taxon>
        <taxon>Stramenopiles</taxon>
        <taxon>Ochrophyta</taxon>
        <taxon>Bacillariophyta</taxon>
        <taxon>Bacillariophyceae</taxon>
        <taxon>Bacillariophycidae</taxon>
        <taxon>Bacillariales</taxon>
        <taxon>Bacillariaceae</taxon>
        <taxon>Cylindrotheca</taxon>
    </lineage>
</organism>
<protein>
    <recommendedName>
        <fullName evidence="5">Subtilisin</fullName>
    </recommendedName>
</protein>
<proteinExistence type="predicted"/>
<keyword evidence="1" id="KW-1133">Transmembrane helix</keyword>
<dbReference type="EMBL" id="CAKOGP040001335">
    <property type="protein sequence ID" value="CAJ1945236.1"/>
    <property type="molecule type" value="Genomic_DNA"/>
</dbReference>
<keyword evidence="1" id="KW-0812">Transmembrane</keyword>
<dbReference type="AlphaFoldDB" id="A0AAD2FJJ9"/>